<comment type="caution">
    <text evidence="4">The sequence shown here is derived from an EMBL/GenBank/DDBJ whole genome shotgun (WGS) entry which is preliminary data.</text>
</comment>
<dbReference type="SUPFAM" id="SSF51206">
    <property type="entry name" value="cAMP-binding domain-like"/>
    <property type="match status" value="1"/>
</dbReference>
<proteinExistence type="predicted"/>
<dbReference type="InterPro" id="IPR000595">
    <property type="entry name" value="cNMP-bd_dom"/>
</dbReference>
<keyword evidence="2" id="KW-0472">Membrane</keyword>
<gene>
    <name evidence="4" type="ORF">PPERSA_07801</name>
</gene>
<feature type="transmembrane region" description="Helical" evidence="2">
    <location>
        <begin position="302"/>
        <end position="330"/>
    </location>
</feature>
<protein>
    <submittedName>
        <fullName evidence="4">Cyclic nucleotide-binding protein</fullName>
    </submittedName>
</protein>
<dbReference type="EMBL" id="LDAU01000204">
    <property type="protein sequence ID" value="KRW99724.1"/>
    <property type="molecule type" value="Genomic_DNA"/>
</dbReference>
<dbReference type="Proteomes" id="UP000054937">
    <property type="component" value="Unassembled WGS sequence"/>
</dbReference>
<dbReference type="PANTHER" id="PTHR45689:SF5">
    <property type="entry name" value="I[[H]] CHANNEL, ISOFORM E"/>
    <property type="match status" value="1"/>
</dbReference>
<dbReference type="SUPFAM" id="SSF81324">
    <property type="entry name" value="Voltage-gated potassium channels"/>
    <property type="match status" value="1"/>
</dbReference>
<dbReference type="GO" id="GO:0098855">
    <property type="term" value="C:HCN channel complex"/>
    <property type="evidence" value="ECO:0007669"/>
    <property type="project" value="TreeGrafter"/>
</dbReference>
<evidence type="ECO:0000256" key="2">
    <source>
        <dbReference type="SAM" id="Phobius"/>
    </source>
</evidence>
<name>A0A0V0QBT7_PSEPJ</name>
<feature type="domain" description="Cyclic nucleotide-binding" evidence="3">
    <location>
        <begin position="414"/>
        <end position="536"/>
    </location>
</feature>
<dbReference type="InParanoid" id="A0A0V0QBT7"/>
<dbReference type="Gene3D" id="1.10.287.70">
    <property type="match status" value="1"/>
</dbReference>
<dbReference type="InterPro" id="IPR051413">
    <property type="entry name" value="K/Na_HCN_channel"/>
</dbReference>
<dbReference type="PANTHER" id="PTHR45689">
    <property type="entry name" value="I[[H]] CHANNEL, ISOFORM E"/>
    <property type="match status" value="1"/>
</dbReference>
<dbReference type="CDD" id="cd00038">
    <property type="entry name" value="CAP_ED"/>
    <property type="match status" value="1"/>
</dbReference>
<dbReference type="Gene3D" id="2.60.120.10">
    <property type="entry name" value="Jelly Rolls"/>
    <property type="match status" value="1"/>
</dbReference>
<evidence type="ECO:0000313" key="5">
    <source>
        <dbReference type="Proteomes" id="UP000054937"/>
    </source>
</evidence>
<keyword evidence="2" id="KW-0812">Transmembrane</keyword>
<feature type="region of interest" description="Disordered" evidence="1">
    <location>
        <begin position="1"/>
        <end position="40"/>
    </location>
</feature>
<feature type="compositionally biased region" description="Low complexity" evidence="1">
    <location>
        <begin position="21"/>
        <end position="39"/>
    </location>
</feature>
<dbReference type="InterPro" id="IPR014710">
    <property type="entry name" value="RmlC-like_jellyroll"/>
</dbReference>
<keyword evidence="5" id="KW-1185">Reference proteome</keyword>
<dbReference type="SMART" id="SM00100">
    <property type="entry name" value="cNMP"/>
    <property type="match status" value="1"/>
</dbReference>
<sequence length="1145" mass="134191">MDSQIQSTQRSPKGQFETPFSSQQKLQKNQSQQQTSQQQDDLIISELNSKKSSYIKKQQHFPEIETNRSDNDKMQLLLSPRKCAQNELSTYNNNSQISNGMNQIVKKKKSQYGGIMASGFAKKNSNFNIENSECNVISNVTSQFQYHMKRIYEMGKKSRFKQFLLDVVHSQEVSRQKRLTEAQMRTLSDKSIFLKEKRYYNTFGERVYLYNLSKIEERMNLTGNMIYLWQLIKLMCTALALCHFVGTAYYFLAFCESYYLDYTDTWVDVIDFWDKPPHVKYIESYYWALATMTLIGTKGSTVIETTFCICVLTCTIGIFATILSTFSMVYDEMDKKMKSFKQDRDILNSFFELHSLPNDLQGQLQNYLKYSFEGHKEKTASQNFEQLMKKFPAALQDSVKKERYSREIQKFSLLSKNFSVSTIKQLINYIQEEYFMPNQIIVQSGEIQERKLYLILTGEAEILSSSNKVENQISTLKPGDYFGEDTFFTGGPPFYSIRSKDGSFTTVISLSQADFTNIINQNGLEGDKEKYYFIRDQIKNQGYSPILNRKCYLCGGKKHKEQNCNMIFYYPKVMLLIAKYNLSENQERRKYDDDGTLCRASKRKIDTFNTLWQNNIVNARQYIFLEQANVQREVQEILDIQRNYQLLNYDEVDSQNSFLDMDDSMEDSQGIYGQERSRSILEFSSRHQLNNQFQNSASLNVNNNLQKESANYTIKEQNQYDEEDRDTFSQYMQNNGSGMLKRNYTKNLEMSQKGGNQNLSKNLGSIGISGTNTIKQLQKLSSKNINEKQMKNLVDSQSVKKREFLKKNNQNGHKTKLNDEFQTFMQEHHSDGNVKNSTSKCIDSPGLVSQDSILNYSFNDFEEYKQVDAFKLNQFDMFQKNLKQEFKFLNPKEIYQQGYLSDRNTSTSKYITKINQSPTQNSYANQISQNPNFLNFSINDQEKRRKSHLLSNKFQQSQPRFSKRLNKQQNPQISPLYPSGYLQKQKLSLTNNLLRLKQNQRKSNSYQTYSHDPVLSGMFQILLDLQNTQREFMDMYLQGEQVKVDTNQMEKISERLFKTEFFIDTDKMAQFRYYFPSFNYDQVLNKYKQWQLKNVGQKQMTVNSNRTKKFKSKVRNVINAQSFLNKSQRISDNLRANGQSQMMGK</sequence>
<dbReference type="GO" id="GO:0005249">
    <property type="term" value="F:voltage-gated potassium channel activity"/>
    <property type="evidence" value="ECO:0007669"/>
    <property type="project" value="TreeGrafter"/>
</dbReference>
<evidence type="ECO:0000259" key="3">
    <source>
        <dbReference type="PROSITE" id="PS50042"/>
    </source>
</evidence>
<organism evidence="4 5">
    <name type="scientific">Pseudocohnilembus persalinus</name>
    <name type="common">Ciliate</name>
    <dbReference type="NCBI Taxonomy" id="266149"/>
    <lineage>
        <taxon>Eukaryota</taxon>
        <taxon>Sar</taxon>
        <taxon>Alveolata</taxon>
        <taxon>Ciliophora</taxon>
        <taxon>Intramacronucleata</taxon>
        <taxon>Oligohymenophorea</taxon>
        <taxon>Scuticociliatia</taxon>
        <taxon>Philasterida</taxon>
        <taxon>Pseudocohnilembidae</taxon>
        <taxon>Pseudocohnilembus</taxon>
    </lineage>
</organism>
<keyword evidence="2" id="KW-1133">Transmembrane helix</keyword>
<dbReference type="InterPro" id="IPR018490">
    <property type="entry name" value="cNMP-bd_dom_sf"/>
</dbReference>
<reference evidence="4 5" key="1">
    <citation type="journal article" date="2015" name="Sci. Rep.">
        <title>Genome of the facultative scuticociliatosis pathogen Pseudocohnilembus persalinus provides insight into its virulence through horizontal gene transfer.</title>
        <authorList>
            <person name="Xiong J."/>
            <person name="Wang G."/>
            <person name="Cheng J."/>
            <person name="Tian M."/>
            <person name="Pan X."/>
            <person name="Warren A."/>
            <person name="Jiang C."/>
            <person name="Yuan D."/>
            <person name="Miao W."/>
        </authorList>
    </citation>
    <scope>NUCLEOTIDE SEQUENCE [LARGE SCALE GENOMIC DNA]</scope>
    <source>
        <strain evidence="4">36N120E</strain>
    </source>
</reference>
<dbReference type="AlphaFoldDB" id="A0A0V0QBT7"/>
<dbReference type="Pfam" id="PF00027">
    <property type="entry name" value="cNMP_binding"/>
    <property type="match status" value="1"/>
</dbReference>
<feature type="compositionally biased region" description="Polar residues" evidence="1">
    <location>
        <begin position="1"/>
        <end position="12"/>
    </location>
</feature>
<dbReference type="GO" id="GO:0035725">
    <property type="term" value="P:sodium ion transmembrane transport"/>
    <property type="evidence" value="ECO:0007669"/>
    <property type="project" value="TreeGrafter"/>
</dbReference>
<dbReference type="OMA" id="WENENIQ"/>
<accession>A0A0V0QBT7</accession>
<feature type="transmembrane region" description="Helical" evidence="2">
    <location>
        <begin position="226"/>
        <end position="252"/>
    </location>
</feature>
<evidence type="ECO:0000256" key="1">
    <source>
        <dbReference type="SAM" id="MobiDB-lite"/>
    </source>
</evidence>
<dbReference type="GO" id="GO:0003254">
    <property type="term" value="P:regulation of membrane depolarization"/>
    <property type="evidence" value="ECO:0007669"/>
    <property type="project" value="TreeGrafter"/>
</dbReference>
<dbReference type="OrthoDB" id="291151at2759"/>
<evidence type="ECO:0000313" key="4">
    <source>
        <dbReference type="EMBL" id="KRW99724.1"/>
    </source>
</evidence>
<dbReference type="PROSITE" id="PS50042">
    <property type="entry name" value="CNMP_BINDING_3"/>
    <property type="match status" value="1"/>
</dbReference>